<dbReference type="Proteomes" id="UP000807785">
    <property type="component" value="Unassembled WGS sequence"/>
</dbReference>
<reference evidence="1" key="1">
    <citation type="submission" date="2020-10" db="EMBL/GenBank/DDBJ databases">
        <title>Connecting structure to function with the recovery of over 1000 high-quality activated sludge metagenome-assembled genomes encoding full-length rRNA genes using long-read sequencing.</title>
        <authorList>
            <person name="Singleton C.M."/>
            <person name="Petriglieri F."/>
            <person name="Kristensen J.M."/>
            <person name="Kirkegaard R.H."/>
            <person name="Michaelsen T.Y."/>
            <person name="Andersen M.H."/>
            <person name="Karst S.M."/>
            <person name="Dueholm M.S."/>
            <person name="Nielsen P.H."/>
            <person name="Albertsen M."/>
        </authorList>
    </citation>
    <scope>NUCLEOTIDE SEQUENCE</scope>
    <source>
        <strain evidence="1">Bjer_18-Q3-R1-45_BAT3C.347</strain>
    </source>
</reference>
<proteinExistence type="predicted"/>
<name>A0A9D7EBD0_9PROT</name>
<comment type="caution">
    <text evidence="1">The sequence shown here is derived from an EMBL/GenBank/DDBJ whole genome shotgun (WGS) entry which is preliminary data.</text>
</comment>
<gene>
    <name evidence="1" type="ORF">IPH26_16630</name>
</gene>
<dbReference type="AlphaFoldDB" id="A0A9D7EBD0"/>
<dbReference type="EMBL" id="JADJEV010000004">
    <property type="protein sequence ID" value="MBK6974492.1"/>
    <property type="molecule type" value="Genomic_DNA"/>
</dbReference>
<organism evidence="1 2">
    <name type="scientific">Candidatus Methylophosphatis roskildensis</name>
    <dbReference type="NCBI Taxonomy" id="2899263"/>
    <lineage>
        <taxon>Bacteria</taxon>
        <taxon>Pseudomonadati</taxon>
        <taxon>Pseudomonadota</taxon>
        <taxon>Betaproteobacteria</taxon>
        <taxon>Nitrosomonadales</taxon>
        <taxon>Sterolibacteriaceae</taxon>
        <taxon>Candidatus Methylophosphatis</taxon>
    </lineage>
</organism>
<sequence length="154" mass="15752">MKRIYISGVALVASAVLVGLGGTASAGQGERNRCSIATLKGSFGYTVSGALTGGPTPGPFAAVGQLAFDGAGNFENVRTISQNGGISRRIQGVGTYTVEHDCSGTLTFTDGGVVTLSTDLVIDADGDEFRMIATTPGTVLTVEGRKQFSFPGKR</sequence>
<accession>A0A9D7EBD0</accession>
<evidence type="ECO:0000313" key="1">
    <source>
        <dbReference type="EMBL" id="MBK6974492.1"/>
    </source>
</evidence>
<evidence type="ECO:0000313" key="2">
    <source>
        <dbReference type="Proteomes" id="UP000807785"/>
    </source>
</evidence>
<protein>
    <submittedName>
        <fullName evidence="1">Uncharacterized protein</fullName>
    </submittedName>
</protein>